<protein>
    <recommendedName>
        <fullName evidence="4">Secreted protein</fullName>
    </recommendedName>
</protein>
<dbReference type="EMBL" id="MKCT01000041">
    <property type="protein sequence ID" value="OHX19207.1"/>
    <property type="molecule type" value="Genomic_DNA"/>
</dbReference>
<reference evidence="2 3" key="1">
    <citation type="submission" date="2016-09" db="EMBL/GenBank/DDBJ databases">
        <title>Chromobacterium muskegensis sp. nov., an insecticidal bacterium isolated from Sphagnum bogs.</title>
        <authorList>
            <person name="Sparks M.E."/>
            <person name="Blackburn M.B."/>
            <person name="Gundersen-Rindal D.E."/>
            <person name="Mitchell A."/>
            <person name="Farrar R."/>
            <person name="Kuhar D."/>
        </authorList>
    </citation>
    <scope>NUCLEOTIDE SEQUENCE [LARGE SCALE GENOMIC DNA]</scope>
    <source>
        <strain evidence="2 3">14B-1</strain>
    </source>
</reference>
<accession>A0ABX3CA92</accession>
<feature type="region of interest" description="Disordered" evidence="1">
    <location>
        <begin position="29"/>
        <end position="83"/>
    </location>
</feature>
<keyword evidence="3" id="KW-1185">Reference proteome</keyword>
<evidence type="ECO:0000313" key="3">
    <source>
        <dbReference type="Proteomes" id="UP000180280"/>
    </source>
</evidence>
<comment type="caution">
    <text evidence="2">The sequence shown here is derived from an EMBL/GenBank/DDBJ whole genome shotgun (WGS) entry which is preliminary data.</text>
</comment>
<evidence type="ECO:0008006" key="4">
    <source>
        <dbReference type="Google" id="ProtNLM"/>
    </source>
</evidence>
<name>A0ABX3CA92_9NEIS</name>
<evidence type="ECO:0000313" key="2">
    <source>
        <dbReference type="EMBL" id="OHX19207.1"/>
    </source>
</evidence>
<dbReference type="Proteomes" id="UP000180280">
    <property type="component" value="Unassembled WGS sequence"/>
</dbReference>
<evidence type="ECO:0000256" key="1">
    <source>
        <dbReference type="SAM" id="MobiDB-lite"/>
    </source>
</evidence>
<proteinExistence type="predicted"/>
<sequence length="83" mass="8741">MLAAASGIIIASVMLIHADIRAGSPRFSTACHGAKGAATRQSAPGHGGERGESQTSHAAALIVSDHHSGWRWNQGSSRRQKRR</sequence>
<gene>
    <name evidence="2" type="ORF">BI344_18770</name>
</gene>
<organism evidence="2 3">
    <name type="scientific">Chromobacterium sphagni</name>
    <dbReference type="NCBI Taxonomy" id="1903179"/>
    <lineage>
        <taxon>Bacteria</taxon>
        <taxon>Pseudomonadati</taxon>
        <taxon>Pseudomonadota</taxon>
        <taxon>Betaproteobacteria</taxon>
        <taxon>Neisseriales</taxon>
        <taxon>Chromobacteriaceae</taxon>
        <taxon>Chromobacterium</taxon>
    </lineage>
</organism>